<dbReference type="Proteomes" id="UP000724686">
    <property type="component" value="Unassembled WGS sequence"/>
</dbReference>
<protein>
    <recommendedName>
        <fullName evidence="3">Lipoprotein</fullName>
    </recommendedName>
</protein>
<keyword evidence="2" id="KW-1185">Reference proteome</keyword>
<sequence length="212" mass="24314">MTISVFIIFLCAISTVDCKGKDLKLQGDLVRLNDLPFYGAGFYVSASKVDKEDLEDVRKNLKNELASRAPKDRLERWKEISELNGSEGIYILFQIVPETRVLPEFLNFQFLLNDQPAEKIWPYYLQTLTAKVRNTRFSALPAYGTVGYPYYTVPPGVYPSGAILYDSDVTTDVEHIYRFLVRFPKNAFNSDSKSKNFFQVTTPAKSILKFEY</sequence>
<gene>
    <name evidence="1" type="ORF">JWG45_17975</name>
</gene>
<organism evidence="1 2">
    <name type="scientific">Leptospira ainlahdjerensis</name>
    <dbReference type="NCBI Taxonomy" id="2810033"/>
    <lineage>
        <taxon>Bacteria</taxon>
        <taxon>Pseudomonadati</taxon>
        <taxon>Spirochaetota</taxon>
        <taxon>Spirochaetia</taxon>
        <taxon>Leptospirales</taxon>
        <taxon>Leptospiraceae</taxon>
        <taxon>Leptospira</taxon>
    </lineage>
</organism>
<evidence type="ECO:0000313" key="2">
    <source>
        <dbReference type="Proteomes" id="UP000724686"/>
    </source>
</evidence>
<reference evidence="1 2" key="1">
    <citation type="submission" date="2021-02" db="EMBL/GenBank/DDBJ databases">
        <title>Leptospira ainlahdjerensis sp. nov., Leptospira ainazelensis sp. nov., Leptospira abararensis sp. nov. and Leptospira chreensis sp. nov., four new species isolated from water sources in Algeria.</title>
        <authorList>
            <person name="Amara Korba A."/>
            <person name="Kainiu M."/>
            <person name="Vincent A.T."/>
            <person name="Mariet J.-F."/>
            <person name="Veyrier F.J."/>
            <person name="Goarant C."/>
            <person name="Picardeau M."/>
        </authorList>
    </citation>
    <scope>NUCLEOTIDE SEQUENCE [LARGE SCALE GENOMIC DNA]</scope>
    <source>
        <strain evidence="1 2">201903070</strain>
    </source>
</reference>
<dbReference type="RefSeq" id="WP_205281025.1">
    <property type="nucleotide sequence ID" value="NZ_JAFFPU010000073.1"/>
</dbReference>
<evidence type="ECO:0008006" key="3">
    <source>
        <dbReference type="Google" id="ProtNLM"/>
    </source>
</evidence>
<name>A0ABS2UFU4_9LEPT</name>
<evidence type="ECO:0000313" key="1">
    <source>
        <dbReference type="EMBL" id="MBM9579039.1"/>
    </source>
</evidence>
<proteinExistence type="predicted"/>
<accession>A0ABS2UFU4</accession>
<dbReference type="EMBL" id="JAFFPU010000073">
    <property type="protein sequence ID" value="MBM9579039.1"/>
    <property type="molecule type" value="Genomic_DNA"/>
</dbReference>
<comment type="caution">
    <text evidence="1">The sequence shown here is derived from an EMBL/GenBank/DDBJ whole genome shotgun (WGS) entry which is preliminary data.</text>
</comment>